<organism evidence="1 2">
    <name type="scientific">Bodo saltans</name>
    <name type="common">Flagellated protozoan</name>
    <dbReference type="NCBI Taxonomy" id="75058"/>
    <lineage>
        <taxon>Eukaryota</taxon>
        <taxon>Discoba</taxon>
        <taxon>Euglenozoa</taxon>
        <taxon>Kinetoplastea</taxon>
        <taxon>Metakinetoplastina</taxon>
        <taxon>Eubodonida</taxon>
        <taxon>Bodonidae</taxon>
        <taxon>Bodo</taxon>
    </lineage>
</organism>
<proteinExistence type="predicted"/>
<reference evidence="2" key="1">
    <citation type="submission" date="2015-09" db="EMBL/GenBank/DDBJ databases">
        <authorList>
            <consortium name="Pathogen Informatics"/>
        </authorList>
    </citation>
    <scope>NUCLEOTIDE SEQUENCE [LARGE SCALE GENOMIC DNA]</scope>
    <source>
        <strain evidence="2">Lake Konstanz</strain>
    </source>
</reference>
<accession>A0A0S4J614</accession>
<dbReference type="EMBL" id="CYKH01001196">
    <property type="protein sequence ID" value="CUG85779.1"/>
    <property type="molecule type" value="Genomic_DNA"/>
</dbReference>
<dbReference type="AlphaFoldDB" id="A0A0S4J614"/>
<protein>
    <submittedName>
        <fullName evidence="1">Uncharacterized protein</fullName>
    </submittedName>
</protein>
<dbReference type="Proteomes" id="UP000051952">
    <property type="component" value="Unassembled WGS sequence"/>
</dbReference>
<name>A0A0S4J614_BODSA</name>
<evidence type="ECO:0000313" key="1">
    <source>
        <dbReference type="EMBL" id="CUG85779.1"/>
    </source>
</evidence>
<gene>
    <name evidence="1" type="ORF">BSAL_90690</name>
</gene>
<keyword evidence="2" id="KW-1185">Reference proteome</keyword>
<sequence>MVIFGYFLQLDVGYLKQWAYFIVLLLSWCIGSSTSLNTVVVPCNAESTFGPNISTNTTLLLEYCDDSTARTSLVVIVDRTTVTDSISVIVQHCRNVDVQVTTSPLSTEIVNLTKLSVWMENITNNVETTIFPSCAFSI</sequence>
<evidence type="ECO:0000313" key="2">
    <source>
        <dbReference type="Proteomes" id="UP000051952"/>
    </source>
</evidence>
<dbReference type="VEuPathDB" id="TriTrypDB:BSAL_90690"/>